<reference evidence="1 2" key="1">
    <citation type="submission" date="2016-08" db="EMBL/GenBank/DDBJ databases">
        <title>New Insights into Marine Group III Euryarchaeota, from dark to light.</title>
        <authorList>
            <person name="Haro-Moreno J.M."/>
            <person name="Rodriguez-Valera F."/>
            <person name="Lopez-Garcia P."/>
            <person name="Moreira D."/>
            <person name="Martin-Cuadrado A.B."/>
        </authorList>
    </citation>
    <scope>NUCLEOTIDE SEQUENCE [LARGE SCALE GENOMIC DNA]</scope>
    <source>
        <strain evidence="1">CG-Epi3</strain>
    </source>
</reference>
<dbReference type="AlphaFoldDB" id="A0A1J5UG30"/>
<gene>
    <name evidence="1" type="ORF">BEU00_03465</name>
</gene>
<name>A0A1J5UG30_9ARCH</name>
<organism evidence="1 2">
    <name type="scientific">Marine Group III euryarchaeote CG-Epi3</name>
    <dbReference type="NCBI Taxonomy" id="1888997"/>
    <lineage>
        <taxon>Archaea</taxon>
        <taxon>Methanobacteriati</taxon>
        <taxon>Thermoplasmatota</taxon>
        <taxon>Thermoplasmata</taxon>
        <taxon>Candidatus Thermoprofundales</taxon>
    </lineage>
</organism>
<evidence type="ECO:0000313" key="1">
    <source>
        <dbReference type="EMBL" id="OIR23262.1"/>
    </source>
</evidence>
<dbReference type="EMBL" id="MIYY01000019">
    <property type="protein sequence ID" value="OIR23262.1"/>
    <property type="molecule type" value="Genomic_DNA"/>
</dbReference>
<dbReference type="Proteomes" id="UP000183138">
    <property type="component" value="Unassembled WGS sequence"/>
</dbReference>
<accession>A0A1J5UG30</accession>
<protein>
    <submittedName>
        <fullName evidence="1">Uncharacterized protein</fullName>
    </submittedName>
</protein>
<proteinExistence type="predicted"/>
<comment type="caution">
    <text evidence="1">The sequence shown here is derived from an EMBL/GenBank/DDBJ whole genome shotgun (WGS) entry which is preliminary data.</text>
</comment>
<evidence type="ECO:0000313" key="2">
    <source>
        <dbReference type="Proteomes" id="UP000183138"/>
    </source>
</evidence>
<sequence>MPSSHGVVSQRVKTMNEGLEKAKELVDTLSDSDKERLMRYLGGKREYTKTYSEVADIVQEHIEKNGYITTKEAYDLGYTSKLLDTTTFYRCIISKLTIDVKKKRMSGSGSGGRIAFYDTRYGEPAEYNRVDLRLAKAIVSQVDLSKKHNDLMPLLDKNKYRILQDKANLRLLRPLLIRVMSENGYEVIGNELRFVRGA</sequence>